<evidence type="ECO:0000313" key="4">
    <source>
        <dbReference type="Proteomes" id="UP000199658"/>
    </source>
</evidence>
<keyword evidence="2" id="KW-0732">Signal</keyword>
<reference evidence="4" key="1">
    <citation type="submission" date="2016-10" db="EMBL/GenBank/DDBJ databases">
        <authorList>
            <person name="Varghese N."/>
            <person name="Submissions S."/>
        </authorList>
    </citation>
    <scope>NUCLEOTIDE SEQUENCE [LARGE SCALE GENOMIC DNA]</scope>
    <source>
        <strain evidence="4">DSM 26921</strain>
    </source>
</reference>
<evidence type="ECO:0000313" key="3">
    <source>
        <dbReference type="EMBL" id="SFR36145.1"/>
    </source>
</evidence>
<protein>
    <submittedName>
        <fullName evidence="3">Uncharacterized protein</fullName>
    </submittedName>
</protein>
<organism evidence="3 4">
    <name type="scientific">Litoreibacter janthinus</name>
    <dbReference type="NCBI Taxonomy" id="670154"/>
    <lineage>
        <taxon>Bacteria</taxon>
        <taxon>Pseudomonadati</taxon>
        <taxon>Pseudomonadota</taxon>
        <taxon>Alphaproteobacteria</taxon>
        <taxon>Rhodobacterales</taxon>
        <taxon>Roseobacteraceae</taxon>
        <taxon>Litoreibacter</taxon>
    </lineage>
</organism>
<evidence type="ECO:0000256" key="1">
    <source>
        <dbReference type="SAM" id="MobiDB-lite"/>
    </source>
</evidence>
<keyword evidence="4" id="KW-1185">Reference proteome</keyword>
<gene>
    <name evidence="3" type="ORF">SAMN04488002_0751</name>
</gene>
<dbReference type="Proteomes" id="UP000199658">
    <property type="component" value="Unassembled WGS sequence"/>
</dbReference>
<dbReference type="AlphaFoldDB" id="A0A1I6G1S5"/>
<dbReference type="OrthoDB" id="7876829at2"/>
<feature type="signal peptide" evidence="2">
    <location>
        <begin position="1"/>
        <end position="26"/>
    </location>
</feature>
<dbReference type="EMBL" id="FOYO01000001">
    <property type="protein sequence ID" value="SFR36145.1"/>
    <property type="molecule type" value="Genomic_DNA"/>
</dbReference>
<name>A0A1I6G1S5_9RHOB</name>
<feature type="region of interest" description="Disordered" evidence="1">
    <location>
        <begin position="58"/>
        <end position="83"/>
    </location>
</feature>
<dbReference type="RefSeq" id="WP_090212677.1">
    <property type="nucleotide sequence ID" value="NZ_FOYO01000001.1"/>
</dbReference>
<dbReference type="STRING" id="670154.SAMN04488002_0751"/>
<proteinExistence type="predicted"/>
<evidence type="ECO:0000256" key="2">
    <source>
        <dbReference type="SAM" id="SignalP"/>
    </source>
</evidence>
<accession>A0A1I6G1S5</accession>
<sequence>MTRKFIAALLSLSLAMTAMTTAPARADEDVGKIIAGLAVLGILSQVLKNKNNDEVVTQRDTRRYDAYPSRRNPNREMRPRRQAAKIAPEKCLVNQWTHRGNIRVYGAKCMERSTRAQLPRSCERRVESRQGARRFYSPQCLRQKGWQA</sequence>
<feature type="chain" id="PRO_5011745429" evidence="2">
    <location>
        <begin position="27"/>
        <end position="148"/>
    </location>
</feature>